<organism evidence="11 12">
    <name type="scientific">Actinia tenebrosa</name>
    <name type="common">Australian red waratah sea anemone</name>
    <dbReference type="NCBI Taxonomy" id="6105"/>
    <lineage>
        <taxon>Eukaryota</taxon>
        <taxon>Metazoa</taxon>
        <taxon>Cnidaria</taxon>
        <taxon>Anthozoa</taxon>
        <taxon>Hexacorallia</taxon>
        <taxon>Actiniaria</taxon>
        <taxon>Actiniidae</taxon>
        <taxon>Actinia</taxon>
    </lineage>
</organism>
<feature type="compositionally biased region" description="Polar residues" evidence="9">
    <location>
        <begin position="97"/>
        <end position="109"/>
    </location>
</feature>
<keyword evidence="11" id="KW-1185">Reference proteome</keyword>
<accession>A0A6P8I398</accession>
<evidence type="ECO:0000256" key="8">
    <source>
        <dbReference type="ARBA" id="ARBA00023242"/>
    </source>
</evidence>
<feature type="compositionally biased region" description="Basic and acidic residues" evidence="9">
    <location>
        <begin position="200"/>
        <end position="215"/>
    </location>
</feature>
<dbReference type="GO" id="GO:0046983">
    <property type="term" value="F:protein dimerization activity"/>
    <property type="evidence" value="ECO:0007669"/>
    <property type="project" value="InterPro"/>
</dbReference>
<name>A0A6P8I398_ACTTE</name>
<sequence length="363" mass="41221">MNGIQEDGTTFINLDSTTAAHHAAVYESSFNPEVAVITHNQDQRWMPSQHLQYNHYIPVSCLPEYQHSPQETSNKMELLTAAAEMTQDMTSIKEASPQKQALDNSTDATTDNDESANIFTRMKNFYPSTNEASDSLSSTPQAQQISSSTANQMQLALENAERAINCSLPEMFADELVPKITLSSARQLLDSALLGVQPKSQEKKAQLGKERDASSRKQTKKSNEGLSKTSTDGCDKGKDEEKPRRSKRGRRSGTFNMDKQEWTPNTIEERKELHLSKERKRRERIARCWHQLRRLIPMCSDNADKATVFEMTVAYLHHCWKHHAQFILNINKDFERFCGENGPPEDLDEIDNLVTTLLDLEDQ</sequence>
<evidence type="ECO:0000256" key="1">
    <source>
        <dbReference type="ARBA" id="ARBA00004123"/>
    </source>
</evidence>
<dbReference type="Pfam" id="PF00010">
    <property type="entry name" value="HLH"/>
    <property type="match status" value="1"/>
</dbReference>
<keyword evidence="5" id="KW-0805">Transcription regulation</keyword>
<gene>
    <name evidence="12" type="primary">LOC116298636</name>
</gene>
<dbReference type="CDD" id="cd19683">
    <property type="entry name" value="bHLH_SOHLH_like"/>
    <property type="match status" value="1"/>
</dbReference>
<evidence type="ECO:0000313" key="11">
    <source>
        <dbReference type="Proteomes" id="UP000515163"/>
    </source>
</evidence>
<dbReference type="InterPro" id="IPR036638">
    <property type="entry name" value="HLH_DNA-bd_sf"/>
</dbReference>
<evidence type="ECO:0000256" key="4">
    <source>
        <dbReference type="ARBA" id="ARBA00022871"/>
    </source>
</evidence>
<dbReference type="KEGG" id="aten:116298636"/>
<evidence type="ECO:0000256" key="9">
    <source>
        <dbReference type="SAM" id="MobiDB-lite"/>
    </source>
</evidence>
<feature type="region of interest" description="Disordered" evidence="9">
    <location>
        <begin position="129"/>
        <end position="150"/>
    </location>
</feature>
<dbReference type="InterPro" id="IPR039583">
    <property type="entry name" value="TCFL5/SOLH1/2"/>
</dbReference>
<dbReference type="PANTHER" id="PTHR15402">
    <property type="entry name" value="TRANSCRIPTION FACTOR-LIKE 5 PROTEIN"/>
    <property type="match status" value="1"/>
</dbReference>
<dbReference type="GO" id="GO:0007283">
    <property type="term" value="P:spermatogenesis"/>
    <property type="evidence" value="ECO:0007669"/>
    <property type="project" value="UniProtKB-KW"/>
</dbReference>
<feature type="compositionally biased region" description="Basic and acidic residues" evidence="9">
    <location>
        <begin position="233"/>
        <end position="243"/>
    </location>
</feature>
<dbReference type="AlphaFoldDB" id="A0A6P8I398"/>
<dbReference type="SUPFAM" id="SSF47459">
    <property type="entry name" value="HLH, helix-loop-helix DNA-binding domain"/>
    <property type="match status" value="1"/>
</dbReference>
<dbReference type="InterPro" id="IPR011598">
    <property type="entry name" value="bHLH_dom"/>
</dbReference>
<feature type="domain" description="BHLH" evidence="10">
    <location>
        <begin position="269"/>
        <end position="319"/>
    </location>
</feature>
<dbReference type="OrthoDB" id="5975263at2759"/>
<evidence type="ECO:0000256" key="5">
    <source>
        <dbReference type="ARBA" id="ARBA00023015"/>
    </source>
</evidence>
<keyword evidence="2" id="KW-0217">Developmental protein</keyword>
<keyword evidence="4" id="KW-0744">Spermatogenesis</keyword>
<reference evidence="12" key="1">
    <citation type="submission" date="2025-08" db="UniProtKB">
        <authorList>
            <consortium name="RefSeq"/>
        </authorList>
    </citation>
    <scope>IDENTIFICATION</scope>
</reference>
<protein>
    <submittedName>
        <fullName evidence="12">Transcription factor-like 5 protein</fullName>
    </submittedName>
</protein>
<evidence type="ECO:0000256" key="7">
    <source>
        <dbReference type="ARBA" id="ARBA00023163"/>
    </source>
</evidence>
<dbReference type="Gene3D" id="4.10.280.10">
    <property type="entry name" value="Helix-loop-helix DNA-binding domain"/>
    <property type="match status" value="1"/>
</dbReference>
<evidence type="ECO:0000256" key="3">
    <source>
        <dbReference type="ARBA" id="ARBA00022782"/>
    </source>
</evidence>
<keyword evidence="8" id="KW-0539">Nucleus</keyword>
<keyword evidence="6" id="KW-0238">DNA-binding</keyword>
<dbReference type="PANTHER" id="PTHR15402:SF2">
    <property type="entry name" value="TRANSCRIPTION FACTOR LIKE 5"/>
    <property type="match status" value="1"/>
</dbReference>
<dbReference type="PROSITE" id="PS50888">
    <property type="entry name" value="BHLH"/>
    <property type="match status" value="1"/>
</dbReference>
<evidence type="ECO:0000256" key="6">
    <source>
        <dbReference type="ARBA" id="ARBA00023125"/>
    </source>
</evidence>
<evidence type="ECO:0000313" key="12">
    <source>
        <dbReference type="RefSeq" id="XP_031563019.1"/>
    </source>
</evidence>
<keyword evidence="7" id="KW-0804">Transcription</keyword>
<keyword evidence="3" id="KW-0221">Differentiation</keyword>
<dbReference type="SMART" id="SM00353">
    <property type="entry name" value="HLH"/>
    <property type="match status" value="1"/>
</dbReference>
<evidence type="ECO:0000256" key="2">
    <source>
        <dbReference type="ARBA" id="ARBA00022473"/>
    </source>
</evidence>
<evidence type="ECO:0000259" key="10">
    <source>
        <dbReference type="PROSITE" id="PS50888"/>
    </source>
</evidence>
<comment type="subcellular location">
    <subcellularLocation>
        <location evidence="1">Nucleus</location>
    </subcellularLocation>
</comment>
<dbReference type="GO" id="GO:0005634">
    <property type="term" value="C:nucleus"/>
    <property type="evidence" value="ECO:0007669"/>
    <property type="project" value="UniProtKB-SubCell"/>
</dbReference>
<feature type="region of interest" description="Disordered" evidence="9">
    <location>
        <begin position="91"/>
        <end position="113"/>
    </location>
</feature>
<dbReference type="InParanoid" id="A0A6P8I398"/>
<dbReference type="GO" id="GO:0000981">
    <property type="term" value="F:DNA-binding transcription factor activity, RNA polymerase II-specific"/>
    <property type="evidence" value="ECO:0007669"/>
    <property type="project" value="TreeGrafter"/>
</dbReference>
<dbReference type="GeneID" id="116298636"/>
<dbReference type="RefSeq" id="XP_031563019.1">
    <property type="nucleotide sequence ID" value="XM_031707159.1"/>
</dbReference>
<feature type="region of interest" description="Disordered" evidence="9">
    <location>
        <begin position="199"/>
        <end position="259"/>
    </location>
</feature>
<proteinExistence type="predicted"/>
<dbReference type="Proteomes" id="UP000515163">
    <property type="component" value="Unplaced"/>
</dbReference>
<dbReference type="GO" id="GO:0030154">
    <property type="term" value="P:cell differentiation"/>
    <property type="evidence" value="ECO:0007669"/>
    <property type="project" value="UniProtKB-KW"/>
</dbReference>
<dbReference type="GO" id="GO:0000978">
    <property type="term" value="F:RNA polymerase II cis-regulatory region sequence-specific DNA binding"/>
    <property type="evidence" value="ECO:0007669"/>
    <property type="project" value="TreeGrafter"/>
</dbReference>